<proteinExistence type="predicted"/>
<gene>
    <name evidence="1" type="ORF">SAMN04488063_0015</name>
</gene>
<dbReference type="AlphaFoldDB" id="A0A1I2WWY2"/>
<name>A0A1I2WWY2_9EURY</name>
<evidence type="ECO:0000313" key="2">
    <source>
        <dbReference type="Proteomes" id="UP000198876"/>
    </source>
</evidence>
<reference evidence="2" key="1">
    <citation type="submission" date="2016-10" db="EMBL/GenBank/DDBJ databases">
        <authorList>
            <person name="Varghese N."/>
            <person name="Submissions S."/>
        </authorList>
    </citation>
    <scope>NUCLEOTIDE SEQUENCE [LARGE SCALE GENOMIC DNA]</scope>
    <source>
        <strain evidence="2">CGMCC 1.7739</strain>
    </source>
</reference>
<dbReference type="EMBL" id="FOOQ01000010">
    <property type="protein sequence ID" value="SFH05217.1"/>
    <property type="molecule type" value="Genomic_DNA"/>
</dbReference>
<dbReference type="STRING" id="553467.SAMN04488063_0015"/>
<keyword evidence="2" id="KW-1185">Reference proteome</keyword>
<protein>
    <submittedName>
        <fullName evidence="1">Uncharacterized protein</fullName>
    </submittedName>
</protein>
<organism evidence="1 2">
    <name type="scientific">Halopelagius inordinatus</name>
    <dbReference type="NCBI Taxonomy" id="553467"/>
    <lineage>
        <taxon>Archaea</taxon>
        <taxon>Methanobacteriati</taxon>
        <taxon>Methanobacteriota</taxon>
        <taxon>Stenosarchaea group</taxon>
        <taxon>Halobacteria</taxon>
        <taxon>Halobacteriales</taxon>
        <taxon>Haloferacaceae</taxon>
    </lineage>
</organism>
<evidence type="ECO:0000313" key="1">
    <source>
        <dbReference type="EMBL" id="SFH05217.1"/>
    </source>
</evidence>
<sequence>MAAPDPADVFDDDVDDADLTILPAEGHTPLTFDLDLSAETSFSVELTPNGEDRFDLEVLHGGAPLHADTVSKAFFDPGVARDLFTTTAARLVAGVASLPEEEAVAALADVLDEIQRLFADGVLHVVDEEVRELAEKVVTVTYSSGGSAEWTVTFDDPSFAPSAFAYVRSSVTIPAAGWADSHNPPHLPPVAGRTLNGDKERWQAIRRIWSAQATMGDAPPTRREVTGEDLREWGELPKTGTDVEAVVEAVQEHRTFRDVYRALGGTNRDLLRNAISELGLEDEIDTGVMG</sequence>
<accession>A0A1I2WWY2</accession>
<dbReference type="Proteomes" id="UP000198876">
    <property type="component" value="Unassembled WGS sequence"/>
</dbReference>
<dbReference type="RefSeq" id="WP_092894034.1">
    <property type="nucleotide sequence ID" value="NZ_FOOQ01000010.1"/>
</dbReference>